<accession>A0A0F8X344</accession>
<dbReference type="EMBL" id="LAZR01065570">
    <property type="protein sequence ID" value="KKK55290.1"/>
    <property type="molecule type" value="Genomic_DNA"/>
</dbReference>
<evidence type="ECO:0000313" key="1">
    <source>
        <dbReference type="EMBL" id="KKK55290.1"/>
    </source>
</evidence>
<protein>
    <submittedName>
        <fullName evidence="1">Uncharacterized protein</fullName>
    </submittedName>
</protein>
<proteinExistence type="predicted"/>
<reference evidence="1" key="1">
    <citation type="journal article" date="2015" name="Nature">
        <title>Complex archaea that bridge the gap between prokaryotes and eukaryotes.</title>
        <authorList>
            <person name="Spang A."/>
            <person name="Saw J.H."/>
            <person name="Jorgensen S.L."/>
            <person name="Zaremba-Niedzwiedzka K."/>
            <person name="Martijn J."/>
            <person name="Lind A.E."/>
            <person name="van Eijk R."/>
            <person name="Schleper C."/>
            <person name="Guy L."/>
            <person name="Ettema T.J."/>
        </authorList>
    </citation>
    <scope>NUCLEOTIDE SEQUENCE</scope>
</reference>
<sequence>MKKYLGWILLAFILVAGFTPYALKTDSFGWETAGETTTAYTSPAVTERDYTNLVANHTDAITFTLNPFRYNIMEMRFIVYDDGDDTVFD</sequence>
<name>A0A0F8X344_9ZZZZ</name>
<feature type="non-terminal residue" evidence="1">
    <location>
        <position position="89"/>
    </location>
</feature>
<dbReference type="AlphaFoldDB" id="A0A0F8X344"/>
<organism evidence="1">
    <name type="scientific">marine sediment metagenome</name>
    <dbReference type="NCBI Taxonomy" id="412755"/>
    <lineage>
        <taxon>unclassified sequences</taxon>
        <taxon>metagenomes</taxon>
        <taxon>ecological metagenomes</taxon>
    </lineage>
</organism>
<gene>
    <name evidence="1" type="ORF">LCGC14_3076040</name>
</gene>
<comment type="caution">
    <text evidence="1">The sequence shown here is derived from an EMBL/GenBank/DDBJ whole genome shotgun (WGS) entry which is preliminary data.</text>
</comment>